<comment type="caution">
    <text evidence="1">The sequence shown here is derived from an EMBL/GenBank/DDBJ whole genome shotgun (WGS) entry which is preliminary data.</text>
</comment>
<reference evidence="1 2" key="1">
    <citation type="journal article" date="2018" name="Front. Plant Sci.">
        <title>Red Clover (Trifolium pratense) and Zigzag Clover (T. medium) - A Picture of Genomic Similarities and Differences.</title>
        <authorList>
            <person name="Dluhosova J."/>
            <person name="Istvanek J."/>
            <person name="Nedelnik J."/>
            <person name="Repkova J."/>
        </authorList>
    </citation>
    <scope>NUCLEOTIDE SEQUENCE [LARGE SCALE GENOMIC DNA]</scope>
    <source>
        <strain evidence="2">cv. 10/8</strain>
        <tissue evidence="1">Leaf</tissue>
    </source>
</reference>
<name>A0A392VU21_9FABA</name>
<keyword evidence="2" id="KW-1185">Reference proteome</keyword>
<proteinExistence type="predicted"/>
<dbReference type="Proteomes" id="UP000265520">
    <property type="component" value="Unassembled WGS sequence"/>
</dbReference>
<dbReference type="EMBL" id="LXQA011238242">
    <property type="protein sequence ID" value="MCI90215.1"/>
    <property type="molecule type" value="Genomic_DNA"/>
</dbReference>
<protein>
    <submittedName>
        <fullName evidence="1">Uncharacterized protein</fullName>
    </submittedName>
</protein>
<dbReference type="AlphaFoldDB" id="A0A392VU21"/>
<accession>A0A392VU21</accession>
<evidence type="ECO:0000313" key="2">
    <source>
        <dbReference type="Proteomes" id="UP000265520"/>
    </source>
</evidence>
<feature type="non-terminal residue" evidence="1">
    <location>
        <position position="1"/>
    </location>
</feature>
<organism evidence="1 2">
    <name type="scientific">Trifolium medium</name>
    <dbReference type="NCBI Taxonomy" id="97028"/>
    <lineage>
        <taxon>Eukaryota</taxon>
        <taxon>Viridiplantae</taxon>
        <taxon>Streptophyta</taxon>
        <taxon>Embryophyta</taxon>
        <taxon>Tracheophyta</taxon>
        <taxon>Spermatophyta</taxon>
        <taxon>Magnoliopsida</taxon>
        <taxon>eudicotyledons</taxon>
        <taxon>Gunneridae</taxon>
        <taxon>Pentapetalae</taxon>
        <taxon>rosids</taxon>
        <taxon>fabids</taxon>
        <taxon>Fabales</taxon>
        <taxon>Fabaceae</taxon>
        <taxon>Papilionoideae</taxon>
        <taxon>50 kb inversion clade</taxon>
        <taxon>NPAAA clade</taxon>
        <taxon>Hologalegina</taxon>
        <taxon>IRL clade</taxon>
        <taxon>Trifolieae</taxon>
        <taxon>Trifolium</taxon>
    </lineage>
</organism>
<sequence length="63" mass="6860">GSTVVIGTALVILEYRTSSGGDLGESLLIGEISLEVDMIVAEINEDLKKIDRVAVIRRFEEIL</sequence>
<evidence type="ECO:0000313" key="1">
    <source>
        <dbReference type="EMBL" id="MCI90215.1"/>
    </source>
</evidence>